<keyword evidence="1" id="KW-0472">Membrane</keyword>
<organism evidence="2 3">
    <name type="scientific">Lagenidium giganteum</name>
    <dbReference type="NCBI Taxonomy" id="4803"/>
    <lineage>
        <taxon>Eukaryota</taxon>
        <taxon>Sar</taxon>
        <taxon>Stramenopiles</taxon>
        <taxon>Oomycota</taxon>
        <taxon>Peronosporomycetes</taxon>
        <taxon>Pythiales</taxon>
        <taxon>Pythiaceae</taxon>
    </lineage>
</organism>
<sequence>MSTRITPLAAWQSSSSRIDVLAISGTTIAAGAAVAEALSRWQRARSDVFDRCLPFSWFRVISSLVSYVLLCSDVLRSGIGIRSLADHTPLEPNSVQLVGPWAYSVQRISWNDTADTIPIWSYKFDTTSVSWRSLARLYNATAFPDCVHYRSECKTDMLNQATAFAMMDQLATHTAQWHNNQGTNHRPSIVPRAVVRSTFQWHDRLHHYLMPAFFTRPWKRTNQATYFPPFLLSNLPVLGVCGLARRLRPAFCEDLWPNFRRSCRPVDAPRCQVGHVSVDIQARYQALQREFPDAVVDLTVLSSVEDLHANKGGLSIEYFRRFDVSTILRVRSCPGGLQKEALCQTMVVDDFRYEGAVYVTDVVEWFTIVAALRVMAQTYFGLRLVFLFAGTFAARRQEKKYQHEAVSVVWSATIGTVARMPCQGIVYGSPFPIACYVLAHVIDAPMSYRIVCEYFVTRIGAAIAGNFFQACVMTAIQMRNIWLLALVLQCVVWRPKWRQWDPAKGVVGVPDFTLSVLSSVTIVAHYRAISFRDTRVFDVFELQDGAHDLLVLHAARYSLSARGMSLEGVLVDVKCLTVLVTMLAVIVILVSGALPCALGRPTGSHITVLASRAALLDTKYSTLVVWIYPCCRRSHAGNNATRRHAEALQGLARKSSRTQGVRAEPT</sequence>
<evidence type="ECO:0000313" key="3">
    <source>
        <dbReference type="Proteomes" id="UP001146120"/>
    </source>
</evidence>
<dbReference type="Proteomes" id="UP001146120">
    <property type="component" value="Unassembled WGS sequence"/>
</dbReference>
<comment type="caution">
    <text evidence="2">The sequence shown here is derived from an EMBL/GenBank/DDBJ whole genome shotgun (WGS) entry which is preliminary data.</text>
</comment>
<evidence type="ECO:0000256" key="1">
    <source>
        <dbReference type="SAM" id="Phobius"/>
    </source>
</evidence>
<name>A0AAV2Z0B2_9STRA</name>
<protein>
    <submittedName>
        <fullName evidence="2">Uncharacterized protein</fullName>
    </submittedName>
</protein>
<keyword evidence="1" id="KW-1133">Transmembrane helix</keyword>
<keyword evidence="1" id="KW-0812">Transmembrane</keyword>
<keyword evidence="3" id="KW-1185">Reference proteome</keyword>
<feature type="transmembrane region" description="Helical" evidence="1">
    <location>
        <begin position="576"/>
        <end position="598"/>
    </location>
</feature>
<reference evidence="2" key="2">
    <citation type="journal article" date="2023" name="Microbiol Resour">
        <title>Decontamination and Annotation of the Draft Genome Sequence of the Oomycete Lagenidium giganteum ARSEF 373.</title>
        <authorList>
            <person name="Morgan W.R."/>
            <person name="Tartar A."/>
        </authorList>
    </citation>
    <scope>NUCLEOTIDE SEQUENCE</scope>
    <source>
        <strain evidence="2">ARSEF 373</strain>
    </source>
</reference>
<accession>A0AAV2Z0B2</accession>
<dbReference type="EMBL" id="DAKRPA010000077">
    <property type="protein sequence ID" value="DAZ99760.1"/>
    <property type="molecule type" value="Genomic_DNA"/>
</dbReference>
<gene>
    <name evidence="2" type="ORF">N0F65_003547</name>
</gene>
<evidence type="ECO:0000313" key="2">
    <source>
        <dbReference type="EMBL" id="DAZ99760.1"/>
    </source>
</evidence>
<reference evidence="2" key="1">
    <citation type="submission" date="2022-11" db="EMBL/GenBank/DDBJ databases">
        <authorList>
            <person name="Morgan W.R."/>
            <person name="Tartar A."/>
        </authorList>
    </citation>
    <scope>NUCLEOTIDE SEQUENCE</scope>
    <source>
        <strain evidence="2">ARSEF 373</strain>
    </source>
</reference>
<proteinExistence type="predicted"/>
<dbReference type="AlphaFoldDB" id="A0AAV2Z0B2"/>